<evidence type="ECO:0000313" key="1">
    <source>
        <dbReference type="EMBL" id="JAH09589.1"/>
    </source>
</evidence>
<organism evidence="1">
    <name type="scientific">Anguilla anguilla</name>
    <name type="common">European freshwater eel</name>
    <name type="synonym">Muraena anguilla</name>
    <dbReference type="NCBI Taxonomy" id="7936"/>
    <lineage>
        <taxon>Eukaryota</taxon>
        <taxon>Metazoa</taxon>
        <taxon>Chordata</taxon>
        <taxon>Craniata</taxon>
        <taxon>Vertebrata</taxon>
        <taxon>Euteleostomi</taxon>
        <taxon>Actinopterygii</taxon>
        <taxon>Neopterygii</taxon>
        <taxon>Teleostei</taxon>
        <taxon>Anguilliformes</taxon>
        <taxon>Anguillidae</taxon>
        <taxon>Anguilla</taxon>
    </lineage>
</organism>
<reference evidence="1" key="2">
    <citation type="journal article" date="2015" name="Fish Shellfish Immunol.">
        <title>Early steps in the European eel (Anguilla anguilla)-Vibrio vulnificus interaction in the gills: Role of the RtxA13 toxin.</title>
        <authorList>
            <person name="Callol A."/>
            <person name="Pajuelo D."/>
            <person name="Ebbesson L."/>
            <person name="Teles M."/>
            <person name="MacKenzie S."/>
            <person name="Amaro C."/>
        </authorList>
    </citation>
    <scope>NUCLEOTIDE SEQUENCE</scope>
</reference>
<dbReference type="AlphaFoldDB" id="A0A0E9PYL8"/>
<name>A0A0E9PYL8_ANGAN</name>
<reference evidence="1" key="1">
    <citation type="submission" date="2014-11" db="EMBL/GenBank/DDBJ databases">
        <authorList>
            <person name="Amaro Gonzalez C."/>
        </authorList>
    </citation>
    <scope>NUCLEOTIDE SEQUENCE</scope>
</reference>
<sequence>MPTTTTNKTTMTTTILLLLPMTTYYYYYCSAVHKYLDSNLWFVRVYEYTHNWRHNIAIPGALE</sequence>
<dbReference type="EMBL" id="GBXM01098988">
    <property type="protein sequence ID" value="JAH09589.1"/>
    <property type="molecule type" value="Transcribed_RNA"/>
</dbReference>
<protein>
    <submittedName>
        <fullName evidence="1">Uncharacterized protein</fullName>
    </submittedName>
</protein>
<accession>A0A0E9PYL8</accession>
<proteinExistence type="predicted"/>